<evidence type="ECO:0000313" key="2">
    <source>
        <dbReference type="Proteomes" id="UP000182149"/>
    </source>
</evidence>
<sequence length="66" mass="8059">MMDTDVFIVRDPDFFLDDYCPIIDWYVLTDFPKEEREEMRSNGCKIYRVSVKALLQETQDWLENFK</sequence>
<organism evidence="1 2">
    <name type="scientific">Enterococcus aquimarinus</name>
    <dbReference type="NCBI Taxonomy" id="328396"/>
    <lineage>
        <taxon>Bacteria</taxon>
        <taxon>Bacillati</taxon>
        <taxon>Bacillota</taxon>
        <taxon>Bacilli</taxon>
        <taxon>Lactobacillales</taxon>
        <taxon>Enterococcaceae</taxon>
        <taxon>Enterococcus</taxon>
    </lineage>
</organism>
<protein>
    <submittedName>
        <fullName evidence="1">Uncharacterized protein</fullName>
    </submittedName>
</protein>
<comment type="caution">
    <text evidence="1">The sequence shown here is derived from an EMBL/GenBank/DDBJ whole genome shotgun (WGS) entry which is preliminary data.</text>
</comment>
<keyword evidence="2" id="KW-1185">Reference proteome</keyword>
<dbReference type="Proteomes" id="UP000182149">
    <property type="component" value="Unassembled WGS sequence"/>
</dbReference>
<evidence type="ECO:0000313" key="1">
    <source>
        <dbReference type="EMBL" id="OJG10624.1"/>
    </source>
</evidence>
<proteinExistence type="predicted"/>
<gene>
    <name evidence="1" type="ORF">RU93_GL002140</name>
</gene>
<accession>A0A1L8QT46</accession>
<name>A0A1L8QT46_9ENTE</name>
<reference evidence="1 2" key="1">
    <citation type="submission" date="2014-12" db="EMBL/GenBank/DDBJ databases">
        <title>Draft genome sequences of 29 type strains of Enterococci.</title>
        <authorList>
            <person name="Zhong Z."/>
            <person name="Sun Z."/>
            <person name="Liu W."/>
            <person name="Zhang W."/>
            <person name="Zhang H."/>
        </authorList>
    </citation>
    <scope>NUCLEOTIDE SEQUENCE [LARGE SCALE GENOMIC DNA]</scope>
    <source>
        <strain evidence="1 2">DSM 17690</strain>
    </source>
</reference>
<dbReference type="EMBL" id="JXKD01000007">
    <property type="protein sequence ID" value="OJG10624.1"/>
    <property type="molecule type" value="Genomic_DNA"/>
</dbReference>
<dbReference type="AlphaFoldDB" id="A0A1L8QT46"/>